<organism evidence="1 2">
    <name type="scientific">Dendrobium thyrsiflorum</name>
    <name type="common">Pinecone-like raceme dendrobium</name>
    <name type="synonym">Orchid</name>
    <dbReference type="NCBI Taxonomy" id="117978"/>
    <lineage>
        <taxon>Eukaryota</taxon>
        <taxon>Viridiplantae</taxon>
        <taxon>Streptophyta</taxon>
        <taxon>Embryophyta</taxon>
        <taxon>Tracheophyta</taxon>
        <taxon>Spermatophyta</taxon>
        <taxon>Magnoliopsida</taxon>
        <taxon>Liliopsida</taxon>
        <taxon>Asparagales</taxon>
        <taxon>Orchidaceae</taxon>
        <taxon>Epidendroideae</taxon>
        <taxon>Malaxideae</taxon>
        <taxon>Dendrobiinae</taxon>
        <taxon>Dendrobium</taxon>
    </lineage>
</organism>
<evidence type="ECO:0000313" key="1">
    <source>
        <dbReference type="EMBL" id="KAL0922631.1"/>
    </source>
</evidence>
<keyword evidence="2" id="KW-1185">Reference proteome</keyword>
<dbReference type="Proteomes" id="UP001552299">
    <property type="component" value="Unassembled WGS sequence"/>
</dbReference>
<reference evidence="1 2" key="1">
    <citation type="journal article" date="2024" name="Plant Biotechnol. J.">
        <title>Dendrobium thyrsiflorum genome and its molecular insights into genes involved in important horticultural traits.</title>
        <authorList>
            <person name="Chen B."/>
            <person name="Wang J.Y."/>
            <person name="Zheng P.J."/>
            <person name="Li K.L."/>
            <person name="Liang Y.M."/>
            <person name="Chen X.F."/>
            <person name="Zhang C."/>
            <person name="Zhao X."/>
            <person name="He X."/>
            <person name="Zhang G.Q."/>
            <person name="Liu Z.J."/>
            <person name="Xu Q."/>
        </authorList>
    </citation>
    <scope>NUCLEOTIDE SEQUENCE [LARGE SCALE GENOMIC DNA]</scope>
    <source>
        <strain evidence="1">GZMU011</strain>
    </source>
</reference>
<dbReference type="EMBL" id="JANQDX010000006">
    <property type="protein sequence ID" value="KAL0922631.1"/>
    <property type="molecule type" value="Genomic_DNA"/>
</dbReference>
<sequence>MKPAPVHRLQAKQENWSSLLLDGIQKQREIHTHFSRVARRRSILAAGADQDRCRSGRACGRRANGLRWGALEVDRQVLCRIEWDRVPGLSMCIALHDSVSDNMMGLVRGNLDI</sequence>
<accession>A0ABD0VIW7</accession>
<comment type="caution">
    <text evidence="1">The sequence shown here is derived from an EMBL/GenBank/DDBJ whole genome shotgun (WGS) entry which is preliminary data.</text>
</comment>
<evidence type="ECO:0000313" key="2">
    <source>
        <dbReference type="Proteomes" id="UP001552299"/>
    </source>
</evidence>
<protein>
    <submittedName>
        <fullName evidence="1">Uncharacterized protein</fullName>
    </submittedName>
</protein>
<proteinExistence type="predicted"/>
<dbReference type="AlphaFoldDB" id="A0ABD0VIW7"/>
<name>A0ABD0VIW7_DENTH</name>
<gene>
    <name evidence="1" type="ORF">M5K25_006631</name>
</gene>